<evidence type="ECO:0000256" key="3">
    <source>
        <dbReference type="ARBA" id="ARBA00022771"/>
    </source>
</evidence>
<dbReference type="InterPro" id="IPR008906">
    <property type="entry name" value="HATC_C_dom"/>
</dbReference>
<dbReference type="KEGG" id="pif:PITG_18141"/>
<dbReference type="InterPro" id="IPR052035">
    <property type="entry name" value="ZnF_BED_domain_contain"/>
</dbReference>
<dbReference type="SUPFAM" id="SSF53098">
    <property type="entry name" value="Ribonuclease H-like"/>
    <property type="match status" value="1"/>
</dbReference>
<dbReference type="PANTHER" id="PTHR46481">
    <property type="entry name" value="ZINC FINGER BED DOMAIN-CONTAINING PROTEIN 4"/>
    <property type="match status" value="1"/>
</dbReference>
<dbReference type="GeneID" id="9466411"/>
<dbReference type="RefSeq" id="XP_002896301.1">
    <property type="nucleotide sequence ID" value="XM_002896255.1"/>
</dbReference>
<dbReference type="STRING" id="403677.D0NX43"/>
<dbReference type="Pfam" id="PF05699">
    <property type="entry name" value="Dimer_Tnp_hAT"/>
    <property type="match status" value="1"/>
</dbReference>
<gene>
    <name evidence="7" type="ORF">PITG_18141</name>
</gene>
<evidence type="ECO:0000256" key="2">
    <source>
        <dbReference type="ARBA" id="ARBA00022723"/>
    </source>
</evidence>
<accession>D0NX43</accession>
<dbReference type="HOGENOM" id="CLU_2113725_0_0_1"/>
<sequence length="115" mass="13515">MDGHDSKKLITDATELARKLELVDRSQEDTWKGTERLDNNRFSPLSWWSLPDTKYRLVQSFAKLLLSIPTSSASSERSWSIHGFIYTKLRNRLTPERVSRLVFVYTNIARKTERR</sequence>
<dbReference type="GO" id="GO:0008270">
    <property type="term" value="F:zinc ion binding"/>
    <property type="evidence" value="ECO:0007669"/>
    <property type="project" value="UniProtKB-KW"/>
</dbReference>
<keyword evidence="8" id="KW-1185">Reference proteome</keyword>
<evidence type="ECO:0000256" key="5">
    <source>
        <dbReference type="ARBA" id="ARBA00023242"/>
    </source>
</evidence>
<dbReference type="GO" id="GO:0005634">
    <property type="term" value="C:nucleus"/>
    <property type="evidence" value="ECO:0007669"/>
    <property type="project" value="UniProtKB-SubCell"/>
</dbReference>
<evidence type="ECO:0000313" key="8">
    <source>
        <dbReference type="Proteomes" id="UP000006643"/>
    </source>
</evidence>
<dbReference type="InterPro" id="IPR012337">
    <property type="entry name" value="RNaseH-like_sf"/>
</dbReference>
<keyword evidence="5" id="KW-0539">Nucleus</keyword>
<protein>
    <recommendedName>
        <fullName evidence="6">HAT C-terminal dimerisation domain-containing protein</fullName>
    </recommendedName>
</protein>
<dbReference type="GO" id="GO:0046983">
    <property type="term" value="F:protein dimerization activity"/>
    <property type="evidence" value="ECO:0007669"/>
    <property type="project" value="InterPro"/>
</dbReference>
<keyword evidence="4" id="KW-0862">Zinc</keyword>
<dbReference type="EMBL" id="DS028180">
    <property type="protein sequence ID" value="EEY67638.1"/>
    <property type="molecule type" value="Genomic_DNA"/>
</dbReference>
<dbReference type="VEuPathDB" id="FungiDB:PITG_18141"/>
<comment type="subcellular location">
    <subcellularLocation>
        <location evidence="1">Nucleus</location>
    </subcellularLocation>
</comment>
<proteinExistence type="predicted"/>
<evidence type="ECO:0000256" key="1">
    <source>
        <dbReference type="ARBA" id="ARBA00004123"/>
    </source>
</evidence>
<evidence type="ECO:0000259" key="6">
    <source>
        <dbReference type="Pfam" id="PF05699"/>
    </source>
</evidence>
<evidence type="ECO:0000256" key="4">
    <source>
        <dbReference type="ARBA" id="ARBA00022833"/>
    </source>
</evidence>
<dbReference type="OrthoDB" id="125165at2759"/>
<organism evidence="7 8">
    <name type="scientific">Phytophthora infestans (strain T30-4)</name>
    <name type="common">Potato late blight agent</name>
    <dbReference type="NCBI Taxonomy" id="403677"/>
    <lineage>
        <taxon>Eukaryota</taxon>
        <taxon>Sar</taxon>
        <taxon>Stramenopiles</taxon>
        <taxon>Oomycota</taxon>
        <taxon>Peronosporomycetes</taxon>
        <taxon>Peronosporales</taxon>
        <taxon>Peronosporaceae</taxon>
        <taxon>Phytophthora</taxon>
    </lineage>
</organism>
<dbReference type="AlphaFoldDB" id="D0NX43"/>
<dbReference type="PANTHER" id="PTHR46481:SF10">
    <property type="entry name" value="ZINC FINGER BED DOMAIN-CONTAINING PROTEIN 39"/>
    <property type="match status" value="1"/>
</dbReference>
<reference evidence="8" key="1">
    <citation type="journal article" date="2009" name="Nature">
        <title>Genome sequence and analysis of the Irish potato famine pathogen Phytophthora infestans.</title>
        <authorList>
            <consortium name="The Broad Institute Genome Sequencing Platform"/>
            <person name="Haas B.J."/>
            <person name="Kamoun S."/>
            <person name="Zody M.C."/>
            <person name="Jiang R.H."/>
            <person name="Handsaker R.E."/>
            <person name="Cano L.M."/>
            <person name="Grabherr M."/>
            <person name="Kodira C.D."/>
            <person name="Raffaele S."/>
            <person name="Torto-Alalibo T."/>
            <person name="Bozkurt T.O."/>
            <person name="Ah-Fong A.M."/>
            <person name="Alvarado L."/>
            <person name="Anderson V.L."/>
            <person name="Armstrong M.R."/>
            <person name="Avrova A."/>
            <person name="Baxter L."/>
            <person name="Beynon J."/>
            <person name="Boevink P.C."/>
            <person name="Bollmann S.R."/>
            <person name="Bos J.I."/>
            <person name="Bulone V."/>
            <person name="Cai G."/>
            <person name="Cakir C."/>
            <person name="Carrington J.C."/>
            <person name="Chawner M."/>
            <person name="Conti L."/>
            <person name="Costanzo S."/>
            <person name="Ewan R."/>
            <person name="Fahlgren N."/>
            <person name="Fischbach M.A."/>
            <person name="Fugelstad J."/>
            <person name="Gilroy E.M."/>
            <person name="Gnerre S."/>
            <person name="Green P.J."/>
            <person name="Grenville-Briggs L.J."/>
            <person name="Griffith J."/>
            <person name="Grunwald N.J."/>
            <person name="Horn K."/>
            <person name="Horner N.R."/>
            <person name="Hu C.H."/>
            <person name="Huitema E."/>
            <person name="Jeong D.H."/>
            <person name="Jones A.M."/>
            <person name="Jones J.D."/>
            <person name="Jones R.W."/>
            <person name="Karlsson E.K."/>
            <person name="Kunjeti S.G."/>
            <person name="Lamour K."/>
            <person name="Liu Z."/>
            <person name="Ma L."/>
            <person name="Maclean D."/>
            <person name="Chibucos M.C."/>
            <person name="McDonald H."/>
            <person name="McWalters J."/>
            <person name="Meijer H.J."/>
            <person name="Morgan W."/>
            <person name="Morris P.F."/>
            <person name="Munro C.A."/>
            <person name="O'Neill K."/>
            <person name="Ospina-Giraldo M."/>
            <person name="Pinzon A."/>
            <person name="Pritchard L."/>
            <person name="Ramsahoye B."/>
            <person name="Ren Q."/>
            <person name="Restrepo S."/>
            <person name="Roy S."/>
            <person name="Sadanandom A."/>
            <person name="Savidor A."/>
            <person name="Schornack S."/>
            <person name="Schwartz D.C."/>
            <person name="Schumann U.D."/>
            <person name="Schwessinger B."/>
            <person name="Seyer L."/>
            <person name="Sharpe T."/>
            <person name="Silvar C."/>
            <person name="Song J."/>
            <person name="Studholme D.J."/>
            <person name="Sykes S."/>
            <person name="Thines M."/>
            <person name="van de Vondervoort P.J."/>
            <person name="Phuntumart V."/>
            <person name="Wawra S."/>
            <person name="Weide R."/>
            <person name="Win J."/>
            <person name="Young C."/>
            <person name="Zhou S."/>
            <person name="Fry W."/>
            <person name="Meyers B.C."/>
            <person name="van West P."/>
            <person name="Ristaino J."/>
            <person name="Govers F."/>
            <person name="Birch P.R."/>
            <person name="Whisson S.C."/>
            <person name="Judelson H.S."/>
            <person name="Nusbaum C."/>
        </authorList>
    </citation>
    <scope>NUCLEOTIDE SEQUENCE [LARGE SCALE GENOMIC DNA]</scope>
    <source>
        <strain evidence="8">T30-4</strain>
    </source>
</reference>
<dbReference type="InParanoid" id="D0NX43"/>
<evidence type="ECO:0000313" key="7">
    <source>
        <dbReference type="EMBL" id="EEY67638.1"/>
    </source>
</evidence>
<keyword evidence="3" id="KW-0863">Zinc-finger</keyword>
<dbReference type="Proteomes" id="UP000006643">
    <property type="component" value="Unassembled WGS sequence"/>
</dbReference>
<name>D0NX43_PHYIT</name>
<keyword evidence="2" id="KW-0479">Metal-binding</keyword>
<feature type="domain" description="HAT C-terminal dimerisation" evidence="6">
    <location>
        <begin position="31"/>
        <end position="107"/>
    </location>
</feature>